<evidence type="ECO:0000313" key="7">
    <source>
        <dbReference type="EMBL" id="GAY73634.1"/>
    </source>
</evidence>
<feature type="binding site" evidence="6">
    <location>
        <begin position="7"/>
        <end position="14"/>
    </location>
    <ligand>
        <name>substrate</name>
    </ligand>
</feature>
<organism evidence="7 8">
    <name type="scientific">Lentilactobacillus kosonis</name>
    <dbReference type="NCBI Taxonomy" id="2810561"/>
    <lineage>
        <taxon>Bacteria</taxon>
        <taxon>Bacillati</taxon>
        <taxon>Bacillota</taxon>
        <taxon>Bacilli</taxon>
        <taxon>Lactobacillales</taxon>
        <taxon>Lactobacillaceae</taxon>
        <taxon>Lentilactobacillus</taxon>
    </lineage>
</organism>
<dbReference type="PANTHER" id="PTHR11931">
    <property type="entry name" value="PHOSPHOGLYCERATE MUTASE"/>
    <property type="match status" value="1"/>
</dbReference>
<evidence type="ECO:0000313" key="8">
    <source>
        <dbReference type="Proteomes" id="UP000286974"/>
    </source>
</evidence>
<evidence type="ECO:0000256" key="1">
    <source>
        <dbReference type="ARBA" id="ARBA00006717"/>
    </source>
</evidence>
<keyword evidence="3" id="KW-0413">Isomerase</keyword>
<proteinExistence type="inferred from homology"/>
<protein>
    <recommendedName>
        <fullName evidence="4">Alpha-ribazole phosphatase</fullName>
        <ecNumber evidence="4">3.1.3.73</ecNumber>
    </recommendedName>
</protein>
<evidence type="ECO:0000256" key="2">
    <source>
        <dbReference type="ARBA" id="ARBA00023152"/>
    </source>
</evidence>
<dbReference type="EC" id="3.1.3.73" evidence="4"/>
<dbReference type="OrthoDB" id="9783269at2"/>
<dbReference type="InterPro" id="IPR013078">
    <property type="entry name" value="His_Pase_superF_clade-1"/>
</dbReference>
<dbReference type="InterPro" id="IPR005952">
    <property type="entry name" value="Phosphogly_mut1"/>
</dbReference>
<dbReference type="GO" id="GO:0016868">
    <property type="term" value="F:intramolecular phosphotransferase activity"/>
    <property type="evidence" value="ECO:0007669"/>
    <property type="project" value="InterPro"/>
</dbReference>
<dbReference type="EMBL" id="BEXA01000003">
    <property type="protein sequence ID" value="GAY73634.1"/>
    <property type="molecule type" value="Genomic_DNA"/>
</dbReference>
<comment type="caution">
    <text evidence="7">The sequence shown here is derived from an EMBL/GenBank/DDBJ whole genome shotgun (WGS) entry which is preliminary data.</text>
</comment>
<evidence type="ECO:0000256" key="5">
    <source>
        <dbReference type="PIRSR" id="PIRSR613078-1"/>
    </source>
</evidence>
<keyword evidence="2" id="KW-0324">Glycolysis</keyword>
<dbReference type="RefSeq" id="WP_125008526.1">
    <property type="nucleotide sequence ID" value="NZ_BEXA01000003.1"/>
</dbReference>
<feature type="active site" description="Tele-phosphohistidine intermediate" evidence="5">
    <location>
        <position position="8"/>
    </location>
</feature>
<dbReference type="InterPro" id="IPR017578">
    <property type="entry name" value="Ribazole_CobC"/>
</dbReference>
<dbReference type="Gene3D" id="3.40.50.1240">
    <property type="entry name" value="Phosphoglycerate mutase-like"/>
    <property type="match status" value="1"/>
</dbReference>
<feature type="active site" description="Proton donor/acceptor" evidence="5">
    <location>
        <position position="82"/>
    </location>
</feature>
<evidence type="ECO:0000256" key="4">
    <source>
        <dbReference type="NCBIfam" id="TIGR03162"/>
    </source>
</evidence>
<accession>A0A401FMM9</accession>
<dbReference type="Proteomes" id="UP000286974">
    <property type="component" value="Unassembled WGS sequence"/>
</dbReference>
<sequence length="193" mass="22185">MIIYLTRHGETELNKQHKFYGAMDVDLDDKGYEQAQELADKLADCQFQVVISSTLKRAVATTEVILNNRHNIPWIKDPRLNEMDFGAWEGADADQIEAEFPVEWQAWLDDTFGYVPPKAEGFKNFKHRVFSSLDEIVSKYGNQSILIVAHQGVLRLIHQYFDSDSSFYDDNFKAGYYSVINTNNGELSFESNL</sequence>
<keyword evidence="8" id="KW-1185">Reference proteome</keyword>
<comment type="similarity">
    <text evidence="1">Belongs to the phosphoglycerate mutase family. BPG-dependent PGAM subfamily.</text>
</comment>
<dbReference type="GO" id="GO:0043755">
    <property type="term" value="F:alpha-ribazole phosphatase activity"/>
    <property type="evidence" value="ECO:0007669"/>
    <property type="project" value="UniProtKB-UniRule"/>
</dbReference>
<dbReference type="PIRSF" id="PIRSF000709">
    <property type="entry name" value="6PFK_2-Ptase"/>
    <property type="match status" value="1"/>
</dbReference>
<dbReference type="InterPro" id="IPR029033">
    <property type="entry name" value="His_PPase_superfam"/>
</dbReference>
<gene>
    <name evidence="7" type="ORF">NBRC111893_1780</name>
</gene>
<dbReference type="SMART" id="SM00855">
    <property type="entry name" value="PGAM"/>
    <property type="match status" value="1"/>
</dbReference>
<dbReference type="SUPFAM" id="SSF53254">
    <property type="entry name" value="Phosphoglycerate mutase-like"/>
    <property type="match status" value="1"/>
</dbReference>
<name>A0A401FMM9_9LACO</name>
<dbReference type="NCBIfam" id="TIGR03162">
    <property type="entry name" value="ribazole_cobC"/>
    <property type="match status" value="1"/>
</dbReference>
<dbReference type="AlphaFoldDB" id="A0A401FMM9"/>
<dbReference type="GO" id="GO:0009236">
    <property type="term" value="P:cobalamin biosynthetic process"/>
    <property type="evidence" value="ECO:0007669"/>
    <property type="project" value="UniProtKB-UniRule"/>
</dbReference>
<reference evidence="7 8" key="1">
    <citation type="submission" date="2017-11" db="EMBL/GenBank/DDBJ databases">
        <title>Draft Genome Sequence of Lactobacillus curieae NBRC 111893 isolated from Koso, a Japanese sugar-Vegetable Fermented Beverage.</title>
        <authorList>
            <person name="Chiou T.Y."/>
            <person name="Oshima K."/>
            <person name="Suda W."/>
            <person name="Hattori M."/>
            <person name="Takahashi T."/>
        </authorList>
    </citation>
    <scope>NUCLEOTIDE SEQUENCE [LARGE SCALE GENOMIC DNA]</scope>
    <source>
        <strain evidence="7 8">NBRC111893</strain>
    </source>
</reference>
<dbReference type="InterPro" id="IPR001345">
    <property type="entry name" value="PG/BPGM_mutase_AS"/>
</dbReference>
<feature type="binding site" evidence="6">
    <location>
        <position position="57"/>
    </location>
    <ligand>
        <name>substrate</name>
    </ligand>
</feature>
<dbReference type="Pfam" id="PF00300">
    <property type="entry name" value="His_Phos_1"/>
    <property type="match status" value="1"/>
</dbReference>
<evidence type="ECO:0000256" key="6">
    <source>
        <dbReference type="PIRSR" id="PIRSR613078-2"/>
    </source>
</evidence>
<dbReference type="GO" id="GO:0006096">
    <property type="term" value="P:glycolytic process"/>
    <property type="evidence" value="ECO:0007669"/>
    <property type="project" value="UniProtKB-KW"/>
</dbReference>
<evidence type="ECO:0000256" key="3">
    <source>
        <dbReference type="ARBA" id="ARBA00023235"/>
    </source>
</evidence>
<dbReference type="CDD" id="cd07067">
    <property type="entry name" value="HP_PGM_like"/>
    <property type="match status" value="1"/>
</dbReference>
<dbReference type="PROSITE" id="PS00175">
    <property type="entry name" value="PG_MUTASE"/>
    <property type="match status" value="1"/>
</dbReference>